<reference evidence="1 2" key="1">
    <citation type="submission" date="2016-09" db="EMBL/GenBank/DDBJ databases">
        <title>Draft genome sequence of the soil isolate, Lysinibacillus fusiformis M5, a potential hypoxanthine producer.</title>
        <authorList>
            <person name="Gallegos-Monterrosa R."/>
            <person name="Maroti G."/>
            <person name="Balint B."/>
            <person name="Kovacs A.T."/>
        </authorList>
    </citation>
    <scope>NUCLEOTIDE SEQUENCE [LARGE SCALE GENOMIC DNA]</scope>
    <source>
        <strain evidence="1 2">M5</strain>
    </source>
</reference>
<evidence type="ECO:0000313" key="2">
    <source>
        <dbReference type="Proteomes" id="UP000094784"/>
    </source>
</evidence>
<protein>
    <recommendedName>
        <fullName evidence="3">Phage tail sheath protein</fullName>
    </recommendedName>
</protein>
<sequence>MSLIDNETFLPGVITEVESDYSYGYDSSQFGTTDSVVVVGTAFSGPVGTPVPIYNPEHARYIFGKTYESGSKKAATLVSAIEDAYQKGSRTIYAVRISGKEASKDFEFNSDSIYKLRLRSTYPTNQAKDFFMVYDNKEGEEKIKIFKPAERATIVEKMQGAIVSENDTIVLELKLNLDYGLTKDSSLVDVISVVNDHPYNNVVRLGIVDNDGLEVTSSDFEARQILLGSLFPGAYFIGRDVNHITPDTHINYRLITDGSSKPYQGFNGMIYKDLAYNTDVNSNLPIYAKDNKVLAQQLKNVEVFSTKHFDFLETTGLVDRVFGKNNEDYEEVNIDAFDIYQRLGSGFAVTARAEFRADASGKELVPKIKETPTTDVNRVKEIKDGIYSMLENMNAKYRVLACGNADEKIVGKLPRPKDFLVLSPVSTKILEGLIEVTPIIDPKAPVLPKKYEFNISNITDSATMANADAIYGGEVFTAIPFFDEGQLSQGVAPANGTVVAKKLVDPLLKTETGEIAIYSIYDSGLYEKTNIGGTNGIVIVEEDIYVLTTTPTTAYDESPVRVYRKATEADLFPGVISSNEKFILSENNTRVYVLQLNLDNTGKFIANSKHVSMLGDIQTMMSENEDETIIFSQSNDFEVNEVIIQSGILNSVTLEEFVELLNQSHSLNHLFKFSIAEEGLIFKDDYVMEIEITTGSGVTAATEKLEDKFTAGGNKLKPVLLPKDREVAYNYNLYVPYKTNDNFARQLAQHCTYTSLKTAPTHGIMGVATLNNRSIASVAKRIDEVLELDFDLYAKTSAGRNMLDRNNMPYPIGKNVSIVFTQYPFYTDEGELLRSNGAAGYAGMVSNLPLDQSSTNQPILLGELDFELTNYQLTRLTQKGYVTIKQSYTKGLVVTDGITMAPVESPFRRLNVTRIIGGVEQLIREASEPFIGKQNNQANRNSLHTAIKSGLEKIKGTLIEAYEFNLVVDPKVMKFAYIDIDYNIVPIYEIREVRNRIKVKDQL</sequence>
<accession>A0A1E4QYG8</accession>
<organism evidence="1 2">
    <name type="scientific">Lysinibacillus fusiformis</name>
    <dbReference type="NCBI Taxonomy" id="28031"/>
    <lineage>
        <taxon>Bacteria</taxon>
        <taxon>Bacillati</taxon>
        <taxon>Bacillota</taxon>
        <taxon>Bacilli</taxon>
        <taxon>Bacillales</taxon>
        <taxon>Bacillaceae</taxon>
        <taxon>Lysinibacillus</taxon>
    </lineage>
</organism>
<comment type="caution">
    <text evidence="1">The sequence shown here is derived from an EMBL/GenBank/DDBJ whole genome shotgun (WGS) entry which is preliminary data.</text>
</comment>
<evidence type="ECO:0008006" key="3">
    <source>
        <dbReference type="Google" id="ProtNLM"/>
    </source>
</evidence>
<dbReference type="RefSeq" id="WP_069483494.1">
    <property type="nucleotide sequence ID" value="NZ_KV766183.1"/>
</dbReference>
<proteinExistence type="predicted"/>
<name>A0A1E4QYG8_9BACI</name>
<dbReference type="AlphaFoldDB" id="A0A1E4QYG8"/>
<dbReference type="EMBL" id="MECQ01000008">
    <property type="protein sequence ID" value="ODV53252.1"/>
    <property type="molecule type" value="Genomic_DNA"/>
</dbReference>
<evidence type="ECO:0000313" key="1">
    <source>
        <dbReference type="EMBL" id="ODV53252.1"/>
    </source>
</evidence>
<dbReference type="Proteomes" id="UP000094784">
    <property type="component" value="Unassembled WGS sequence"/>
</dbReference>
<gene>
    <name evidence="1" type="ORF">BG258_23400</name>
</gene>
<dbReference type="OrthoDB" id="2973500at2"/>